<dbReference type="GO" id="GO:0006537">
    <property type="term" value="P:glutamate biosynthetic process"/>
    <property type="evidence" value="ECO:0007669"/>
    <property type="project" value="UniProtKB-KW"/>
</dbReference>
<keyword evidence="3" id="KW-0314">Glutamate biosynthesis</keyword>
<protein>
    <submittedName>
        <fullName evidence="7">Glutamate synthase subunit beta</fullName>
    </submittedName>
</protein>
<feature type="domain" description="FAD/NAD(P)-binding" evidence="5">
    <location>
        <begin position="144"/>
        <end position="333"/>
    </location>
</feature>
<evidence type="ECO:0000313" key="8">
    <source>
        <dbReference type="Proteomes" id="UP000286287"/>
    </source>
</evidence>
<evidence type="ECO:0000256" key="2">
    <source>
        <dbReference type="ARBA" id="ARBA00023002"/>
    </source>
</evidence>
<dbReference type="OrthoDB" id="9803192at2"/>
<evidence type="ECO:0000256" key="4">
    <source>
        <dbReference type="ARBA" id="ARBA00029440"/>
    </source>
</evidence>
<proteinExistence type="predicted"/>
<dbReference type="AlphaFoldDB" id="A0A418V887"/>
<reference evidence="7 8" key="1">
    <citation type="submission" date="2018-09" db="EMBL/GenBank/DDBJ databases">
        <authorList>
            <person name="Zhu H."/>
        </authorList>
    </citation>
    <scope>NUCLEOTIDE SEQUENCE [LARGE SCALE GENOMIC DNA]</scope>
    <source>
        <strain evidence="7 8">K2S05-167</strain>
    </source>
</reference>
<dbReference type="Proteomes" id="UP000286287">
    <property type="component" value="Unassembled WGS sequence"/>
</dbReference>
<gene>
    <name evidence="7" type="ORF">D3875_12905</name>
</gene>
<evidence type="ECO:0000256" key="3">
    <source>
        <dbReference type="ARBA" id="ARBA00023164"/>
    </source>
</evidence>
<keyword evidence="1" id="KW-0028">Amino-acid biosynthesis</keyword>
<dbReference type="GO" id="GO:0051536">
    <property type="term" value="F:iron-sulfur cluster binding"/>
    <property type="evidence" value="ECO:0007669"/>
    <property type="project" value="InterPro"/>
</dbReference>
<dbReference type="NCBIfam" id="TIGR01317">
    <property type="entry name" value="GOGAT_sm_gam"/>
    <property type="match status" value="1"/>
</dbReference>
<dbReference type="Pfam" id="PF14691">
    <property type="entry name" value="Fer4_20"/>
    <property type="match status" value="1"/>
</dbReference>
<dbReference type="Gene3D" id="1.10.1060.10">
    <property type="entry name" value="Alpha-helical ferredoxin"/>
    <property type="match status" value="1"/>
</dbReference>
<dbReference type="InterPro" id="IPR036188">
    <property type="entry name" value="FAD/NAD-bd_sf"/>
</dbReference>
<evidence type="ECO:0000259" key="5">
    <source>
        <dbReference type="Pfam" id="PF07992"/>
    </source>
</evidence>
<dbReference type="InterPro" id="IPR028261">
    <property type="entry name" value="DPD_II"/>
</dbReference>
<dbReference type="EMBL" id="QYUJ01000014">
    <property type="protein sequence ID" value="RJF72312.1"/>
    <property type="molecule type" value="Genomic_DNA"/>
</dbReference>
<name>A0A418V887_9DEIO</name>
<keyword evidence="8" id="KW-1185">Reference proteome</keyword>
<dbReference type="Pfam" id="PF07992">
    <property type="entry name" value="Pyr_redox_2"/>
    <property type="match status" value="2"/>
</dbReference>
<dbReference type="InterPro" id="IPR006005">
    <property type="entry name" value="Glut_synth_ssu1"/>
</dbReference>
<organism evidence="7 8">
    <name type="scientific">Deinococcus cavernae</name>
    <dbReference type="NCBI Taxonomy" id="2320857"/>
    <lineage>
        <taxon>Bacteria</taxon>
        <taxon>Thermotogati</taxon>
        <taxon>Deinococcota</taxon>
        <taxon>Deinococci</taxon>
        <taxon>Deinococcales</taxon>
        <taxon>Deinococcaceae</taxon>
        <taxon>Deinococcus</taxon>
    </lineage>
</organism>
<dbReference type="SUPFAM" id="SSF51971">
    <property type="entry name" value="Nucleotide-binding domain"/>
    <property type="match status" value="2"/>
</dbReference>
<comment type="caution">
    <text evidence="7">The sequence shown here is derived from an EMBL/GenBank/DDBJ whole genome shotgun (WGS) entry which is preliminary data.</text>
</comment>
<dbReference type="RefSeq" id="WP_119764319.1">
    <property type="nucleotide sequence ID" value="NZ_QYUJ01000014.1"/>
</dbReference>
<dbReference type="GO" id="GO:0016639">
    <property type="term" value="F:oxidoreductase activity, acting on the CH-NH2 group of donors, NAD or NADP as acceptor"/>
    <property type="evidence" value="ECO:0007669"/>
    <property type="project" value="InterPro"/>
</dbReference>
<dbReference type="SUPFAM" id="SSF46548">
    <property type="entry name" value="alpha-helical ferredoxin"/>
    <property type="match status" value="1"/>
</dbReference>
<dbReference type="InterPro" id="IPR051394">
    <property type="entry name" value="Glutamate_Synthase"/>
</dbReference>
<comment type="pathway">
    <text evidence="4">Amino-acid biosynthesis.</text>
</comment>
<dbReference type="PANTHER" id="PTHR43100:SF1">
    <property type="entry name" value="GLUTAMATE SYNTHASE [NADPH] SMALL CHAIN"/>
    <property type="match status" value="1"/>
</dbReference>
<dbReference type="InterPro" id="IPR023753">
    <property type="entry name" value="FAD/NAD-binding_dom"/>
</dbReference>
<sequence>MSKITGFLEQPRVKEKYAAPDARLKHYKEFVTPLEGEAARRQAVRCMDCGIPFCNNGCPVNNIIPDFNNLVYQDDWLAALETLHSTNNFPEFTGRICPAPCEAACVLNINSDPVGIKSIELAIIERGWQEGWVTPQIPEVKTGKKVAVVGSGPAGLAAAQQLARAGHDVTVFEKNDRVGGLLRYGIPDFKMEKTHIDRRVAQMQAEGVTFRTGVLVGAWDDASRVTNLSKQTVSPQELQKEFDAVLLAGGSETPRDLPVKGRELSGVHFAMEFLPQQNRVNAGDKFKGQLRADGKNVIVIGGGDTGSDCVGTSNRHGAVSVTQFEVMPQPPEQEDKPLVWPYWPLKLRTSSSHEEGAVREFAIATKEFTGKNGKVTGVKTVRIELKDGKLEEVAGSEETHPADLVLLAMGFTNPMIPVLEAFGVQQDARGNAQATTDEGGYATNVDGVFAAGDMRRGQSLVVWAIREGRQAARSIDQYLMGTSVLPR</sequence>
<dbReference type="PANTHER" id="PTHR43100">
    <property type="entry name" value="GLUTAMATE SYNTHASE [NADPH] SMALL CHAIN"/>
    <property type="match status" value="1"/>
</dbReference>
<dbReference type="Gene3D" id="3.50.50.60">
    <property type="entry name" value="FAD/NAD(P)-binding domain"/>
    <property type="match status" value="2"/>
</dbReference>
<accession>A0A418V887</accession>
<dbReference type="PRINTS" id="PR00419">
    <property type="entry name" value="ADXRDTASE"/>
</dbReference>
<evidence type="ECO:0000259" key="6">
    <source>
        <dbReference type="Pfam" id="PF14691"/>
    </source>
</evidence>
<evidence type="ECO:0000313" key="7">
    <source>
        <dbReference type="EMBL" id="RJF72312.1"/>
    </source>
</evidence>
<feature type="domain" description="Dihydroprymidine dehydrogenase" evidence="6">
    <location>
        <begin position="24"/>
        <end position="130"/>
    </location>
</feature>
<feature type="domain" description="FAD/NAD(P)-binding" evidence="5">
    <location>
        <begin position="377"/>
        <end position="468"/>
    </location>
</feature>
<keyword evidence="2" id="KW-0560">Oxidoreductase</keyword>
<dbReference type="InterPro" id="IPR009051">
    <property type="entry name" value="Helical_ferredxn"/>
</dbReference>
<evidence type="ECO:0000256" key="1">
    <source>
        <dbReference type="ARBA" id="ARBA00022605"/>
    </source>
</evidence>